<protein>
    <submittedName>
        <fullName evidence="1">Uncharacterized protein</fullName>
    </submittedName>
</protein>
<accession>A0A7J7K743</accession>
<proteinExistence type="predicted"/>
<dbReference type="EMBL" id="VXIV02001068">
    <property type="protein sequence ID" value="KAF6034449.1"/>
    <property type="molecule type" value="Genomic_DNA"/>
</dbReference>
<keyword evidence="2" id="KW-1185">Reference proteome</keyword>
<evidence type="ECO:0000313" key="2">
    <source>
        <dbReference type="Proteomes" id="UP000593567"/>
    </source>
</evidence>
<gene>
    <name evidence="1" type="ORF">EB796_007240</name>
</gene>
<comment type="caution">
    <text evidence="1">The sequence shown here is derived from an EMBL/GenBank/DDBJ whole genome shotgun (WGS) entry which is preliminary data.</text>
</comment>
<dbReference type="AlphaFoldDB" id="A0A7J7K743"/>
<dbReference type="OrthoDB" id="414666at2759"/>
<reference evidence="1" key="1">
    <citation type="submission" date="2020-06" db="EMBL/GenBank/DDBJ databases">
        <title>Draft genome of Bugula neritina, a colonial animal packing powerful symbionts and potential medicines.</title>
        <authorList>
            <person name="Rayko M."/>
        </authorList>
    </citation>
    <scope>NUCLEOTIDE SEQUENCE [LARGE SCALE GENOMIC DNA]</scope>
    <source>
        <strain evidence="1">Kwan_BN1</strain>
    </source>
</reference>
<sequence length="119" mass="13422">MNLKQQWLLNAHSSKKAYQLVKDLTCTEQGHTTIIQNKEVKCLNEEQHTLKQWTEYCSELYKAKTTRNPEVLNVPPATNTDDHPILRQEVEAAIKALKKGKSAGINNIPGELVQAGREA</sequence>
<organism evidence="1 2">
    <name type="scientific">Bugula neritina</name>
    <name type="common">Brown bryozoan</name>
    <name type="synonym">Sertularia neritina</name>
    <dbReference type="NCBI Taxonomy" id="10212"/>
    <lineage>
        <taxon>Eukaryota</taxon>
        <taxon>Metazoa</taxon>
        <taxon>Spiralia</taxon>
        <taxon>Lophotrochozoa</taxon>
        <taxon>Bryozoa</taxon>
        <taxon>Gymnolaemata</taxon>
        <taxon>Cheilostomatida</taxon>
        <taxon>Flustrina</taxon>
        <taxon>Buguloidea</taxon>
        <taxon>Bugulidae</taxon>
        <taxon>Bugula</taxon>
    </lineage>
</organism>
<name>A0A7J7K743_BUGNE</name>
<evidence type="ECO:0000313" key="1">
    <source>
        <dbReference type="EMBL" id="KAF6034449.1"/>
    </source>
</evidence>
<dbReference type="Proteomes" id="UP000593567">
    <property type="component" value="Unassembled WGS sequence"/>
</dbReference>